<sequence>MLPDVLMISSQMQEPGPLQSTLVKVYVLYNWKTVASEVGEVVSVRHQSEWTRDPVLYRVCSSRSMCYTAGKLLRQKLVRSSVYHTNQNSRGCMSSG</sequence>
<reference evidence="1" key="1">
    <citation type="submission" date="2023-08" db="EMBL/GenBank/DDBJ databases">
        <title>A de novo genome assembly of Solanum verrucosum Schlechtendal, a Mexican diploid species geographically isolated from the other diploid A-genome species in potato relatives.</title>
        <authorList>
            <person name="Hosaka K."/>
        </authorList>
    </citation>
    <scope>NUCLEOTIDE SEQUENCE</scope>
    <source>
        <tissue evidence="1">Young leaves</tissue>
    </source>
</reference>
<evidence type="ECO:0000313" key="2">
    <source>
        <dbReference type="Proteomes" id="UP001234989"/>
    </source>
</evidence>
<name>A0AAF0UGE2_SOLVR</name>
<dbReference type="EMBL" id="CP133620">
    <property type="protein sequence ID" value="WMV45328.1"/>
    <property type="molecule type" value="Genomic_DNA"/>
</dbReference>
<proteinExistence type="predicted"/>
<evidence type="ECO:0000313" key="1">
    <source>
        <dbReference type="EMBL" id="WMV45328.1"/>
    </source>
</evidence>
<dbReference type="AlphaFoldDB" id="A0AAF0UGE2"/>
<dbReference type="Proteomes" id="UP001234989">
    <property type="component" value="Chromosome 9"/>
</dbReference>
<keyword evidence="2" id="KW-1185">Reference proteome</keyword>
<protein>
    <submittedName>
        <fullName evidence="1">Uncharacterized protein</fullName>
    </submittedName>
</protein>
<gene>
    <name evidence="1" type="ORF">MTR67_038713</name>
</gene>
<organism evidence="1 2">
    <name type="scientific">Solanum verrucosum</name>
    <dbReference type="NCBI Taxonomy" id="315347"/>
    <lineage>
        <taxon>Eukaryota</taxon>
        <taxon>Viridiplantae</taxon>
        <taxon>Streptophyta</taxon>
        <taxon>Embryophyta</taxon>
        <taxon>Tracheophyta</taxon>
        <taxon>Spermatophyta</taxon>
        <taxon>Magnoliopsida</taxon>
        <taxon>eudicotyledons</taxon>
        <taxon>Gunneridae</taxon>
        <taxon>Pentapetalae</taxon>
        <taxon>asterids</taxon>
        <taxon>lamiids</taxon>
        <taxon>Solanales</taxon>
        <taxon>Solanaceae</taxon>
        <taxon>Solanoideae</taxon>
        <taxon>Solaneae</taxon>
        <taxon>Solanum</taxon>
    </lineage>
</organism>
<accession>A0AAF0UGE2</accession>